<reference evidence="6" key="1">
    <citation type="submission" date="2016-10" db="EMBL/GenBank/DDBJ databases">
        <authorList>
            <person name="Varghese N."/>
            <person name="Submissions S."/>
        </authorList>
    </citation>
    <scope>NUCLEOTIDE SEQUENCE [LARGE SCALE GENOMIC DNA]</scope>
    <source>
        <strain evidence="6">CGMCC 1.8946</strain>
    </source>
</reference>
<sequence length="143" mass="16111">MLSVLHNKSISFQGSVLGFENFDRFRFSVVDEEQLYGYLQSEDDESIGFLVINPFVIYPDYVFEVEENTREKLGIKSPEEVAVIGIITIQDPFSKSTLNLLAPLIINVTNGKGTQIVLPPKSNYRTKEPLFKYLPAESGEKGC</sequence>
<dbReference type="EMBL" id="FMTT01000017">
    <property type="protein sequence ID" value="SCW58562.1"/>
    <property type="molecule type" value="Genomic_DNA"/>
</dbReference>
<keyword evidence="6" id="KW-1185">Reference proteome</keyword>
<comment type="subcellular location">
    <subcellularLocation>
        <location evidence="4">Cytoplasm</location>
    </subcellularLocation>
</comment>
<dbReference type="GO" id="GO:0006417">
    <property type="term" value="P:regulation of translation"/>
    <property type="evidence" value="ECO:0007669"/>
    <property type="project" value="UniProtKB-KW"/>
</dbReference>
<dbReference type="STRING" id="624147.SAMN04487970_101793"/>
<evidence type="ECO:0000313" key="6">
    <source>
        <dbReference type="Proteomes" id="UP000198601"/>
    </source>
</evidence>
<dbReference type="InterPro" id="IPR024046">
    <property type="entry name" value="Flagellar_assmbl_FliW_dom_sf"/>
</dbReference>
<keyword evidence="5" id="KW-0282">Flagellum</keyword>
<dbReference type="GO" id="GO:0044780">
    <property type="term" value="P:bacterial-type flagellum assembly"/>
    <property type="evidence" value="ECO:0007669"/>
    <property type="project" value="UniProtKB-UniRule"/>
</dbReference>
<dbReference type="AlphaFoldDB" id="A0A1G4RNP3"/>
<evidence type="ECO:0000256" key="3">
    <source>
        <dbReference type="ARBA" id="ARBA00022845"/>
    </source>
</evidence>
<dbReference type="Proteomes" id="UP000198601">
    <property type="component" value="Unassembled WGS sequence"/>
</dbReference>
<evidence type="ECO:0000256" key="1">
    <source>
        <dbReference type="ARBA" id="ARBA00022490"/>
    </source>
</evidence>
<dbReference type="RefSeq" id="WP_167670195.1">
    <property type="nucleotide sequence ID" value="NZ_FMTT01000017.1"/>
</dbReference>
<keyword evidence="4" id="KW-0143">Chaperone</keyword>
<dbReference type="PANTHER" id="PTHR39190">
    <property type="entry name" value="FLAGELLAR ASSEMBLY FACTOR FLIW"/>
    <property type="match status" value="1"/>
</dbReference>
<proteinExistence type="inferred from homology"/>
<evidence type="ECO:0000256" key="2">
    <source>
        <dbReference type="ARBA" id="ARBA00022795"/>
    </source>
</evidence>
<protein>
    <recommendedName>
        <fullName evidence="4">Flagellar assembly factor FliW</fullName>
    </recommendedName>
</protein>
<gene>
    <name evidence="4" type="primary">fliW</name>
    <name evidence="5" type="ORF">SAMN04487970_101793</name>
</gene>
<dbReference type="PANTHER" id="PTHR39190:SF1">
    <property type="entry name" value="FLAGELLAR ASSEMBLY FACTOR FLIW"/>
    <property type="match status" value="1"/>
</dbReference>
<comment type="function">
    <text evidence="4">Acts as an anti-CsrA protein, binds CsrA and prevents it from repressing translation of its target genes, one of which is flagellin. Binds to flagellin and participates in the assembly of the flagellum.</text>
</comment>
<comment type="similarity">
    <text evidence="4">Belongs to the FliW family.</text>
</comment>
<evidence type="ECO:0000313" key="5">
    <source>
        <dbReference type="EMBL" id="SCW58562.1"/>
    </source>
</evidence>
<accession>A0A1G4RNP3</accession>
<keyword evidence="1 4" id="KW-0963">Cytoplasm</keyword>
<dbReference type="GO" id="GO:0005737">
    <property type="term" value="C:cytoplasm"/>
    <property type="evidence" value="ECO:0007669"/>
    <property type="project" value="UniProtKB-SubCell"/>
</dbReference>
<evidence type="ECO:0000256" key="4">
    <source>
        <dbReference type="HAMAP-Rule" id="MF_01185"/>
    </source>
</evidence>
<dbReference type="Gene3D" id="2.30.290.10">
    <property type="entry name" value="BH3618-like"/>
    <property type="match status" value="1"/>
</dbReference>
<keyword evidence="5" id="KW-0969">Cilium</keyword>
<keyword evidence="3 4" id="KW-0810">Translation regulation</keyword>
<organism evidence="5 6">
    <name type="scientific">Paenibacillus tianmuensis</name>
    <dbReference type="NCBI Taxonomy" id="624147"/>
    <lineage>
        <taxon>Bacteria</taxon>
        <taxon>Bacillati</taxon>
        <taxon>Bacillota</taxon>
        <taxon>Bacilli</taxon>
        <taxon>Bacillales</taxon>
        <taxon>Paenibacillaceae</taxon>
        <taxon>Paenibacillus</taxon>
    </lineage>
</organism>
<dbReference type="Pfam" id="PF02623">
    <property type="entry name" value="FliW"/>
    <property type="match status" value="1"/>
</dbReference>
<keyword evidence="2 4" id="KW-1005">Bacterial flagellum biogenesis</keyword>
<keyword evidence="5" id="KW-0966">Cell projection</keyword>
<comment type="subunit">
    <text evidence="4">Interacts with translational regulator CsrA and flagellin(s).</text>
</comment>
<dbReference type="SUPFAM" id="SSF141457">
    <property type="entry name" value="BH3618-like"/>
    <property type="match status" value="1"/>
</dbReference>
<dbReference type="InterPro" id="IPR003775">
    <property type="entry name" value="Flagellar_assembly_factor_FliW"/>
</dbReference>
<name>A0A1G4RNP3_9BACL</name>
<dbReference type="HAMAP" id="MF_01185">
    <property type="entry name" value="FliW"/>
    <property type="match status" value="1"/>
</dbReference>